<sequence>MRRALHNLAIGIYAFVYAVLGLLLGVTTGFLTLKLVETIFGLGNASPALLQLAVAGWAILLAVLAPVAYLRSSAGDRLSQSGT</sequence>
<name>A0ABY7CCL3_9HYPH</name>
<dbReference type="Proteomes" id="UP001164020">
    <property type="component" value="Plasmid unnamed2"/>
</dbReference>
<evidence type="ECO:0000313" key="2">
    <source>
        <dbReference type="EMBL" id="WAP71450.1"/>
    </source>
</evidence>
<keyword evidence="1" id="KW-1133">Transmembrane helix</keyword>
<accession>A0ABY7CCL3</accession>
<protein>
    <recommendedName>
        <fullName evidence="4">FtsX-like permease family protein</fullName>
    </recommendedName>
</protein>
<gene>
    <name evidence="2" type="ORF">OH818_28645</name>
</gene>
<dbReference type="EMBL" id="CP114030">
    <property type="protein sequence ID" value="WAP71450.1"/>
    <property type="molecule type" value="Genomic_DNA"/>
</dbReference>
<feature type="transmembrane region" description="Helical" evidence="1">
    <location>
        <begin position="48"/>
        <end position="70"/>
    </location>
</feature>
<reference evidence="2" key="1">
    <citation type="submission" date="2022-12" db="EMBL/GenBank/DDBJ databases">
        <title>Jiella pelagia sp. nov., isolated from phosphonate enriched culture of Northwest Pacific surface seawater.</title>
        <authorList>
            <person name="Shin D.Y."/>
            <person name="Hwang C.Y."/>
        </authorList>
    </citation>
    <scope>NUCLEOTIDE SEQUENCE</scope>
    <source>
        <strain evidence="2">HL-NP1</strain>
        <plasmid evidence="2">unnamed2</plasmid>
    </source>
</reference>
<evidence type="ECO:0008006" key="4">
    <source>
        <dbReference type="Google" id="ProtNLM"/>
    </source>
</evidence>
<keyword evidence="3" id="KW-1185">Reference proteome</keyword>
<geneLocation type="plasmid" evidence="2 3">
    <name>unnamed2</name>
</geneLocation>
<evidence type="ECO:0000256" key="1">
    <source>
        <dbReference type="SAM" id="Phobius"/>
    </source>
</evidence>
<evidence type="ECO:0000313" key="3">
    <source>
        <dbReference type="Proteomes" id="UP001164020"/>
    </source>
</evidence>
<feature type="transmembrane region" description="Helical" evidence="1">
    <location>
        <begin position="12"/>
        <end position="36"/>
    </location>
</feature>
<keyword evidence="1" id="KW-0812">Transmembrane</keyword>
<dbReference type="RefSeq" id="WP_083591521.1">
    <property type="nucleotide sequence ID" value="NZ_CP114030.1"/>
</dbReference>
<proteinExistence type="predicted"/>
<keyword evidence="1" id="KW-0472">Membrane</keyword>
<keyword evidence="2" id="KW-0614">Plasmid</keyword>
<organism evidence="2 3">
    <name type="scientific">Jiella pelagia</name>
    <dbReference type="NCBI Taxonomy" id="2986949"/>
    <lineage>
        <taxon>Bacteria</taxon>
        <taxon>Pseudomonadati</taxon>
        <taxon>Pseudomonadota</taxon>
        <taxon>Alphaproteobacteria</taxon>
        <taxon>Hyphomicrobiales</taxon>
        <taxon>Aurantimonadaceae</taxon>
        <taxon>Jiella</taxon>
    </lineage>
</organism>